<dbReference type="PANTHER" id="PTHR11008">
    <property type="entry name" value="PROTEIN TAKEOUT-LIKE PROTEIN"/>
    <property type="match status" value="1"/>
</dbReference>
<dbReference type="InParanoid" id="A0A6L2PXQ9"/>
<organism evidence="1 2">
    <name type="scientific">Coptotermes formosanus</name>
    <name type="common">Formosan subterranean termite</name>
    <dbReference type="NCBI Taxonomy" id="36987"/>
    <lineage>
        <taxon>Eukaryota</taxon>
        <taxon>Metazoa</taxon>
        <taxon>Ecdysozoa</taxon>
        <taxon>Arthropoda</taxon>
        <taxon>Hexapoda</taxon>
        <taxon>Insecta</taxon>
        <taxon>Pterygota</taxon>
        <taxon>Neoptera</taxon>
        <taxon>Polyneoptera</taxon>
        <taxon>Dictyoptera</taxon>
        <taxon>Blattodea</taxon>
        <taxon>Blattoidea</taxon>
        <taxon>Termitoidae</taxon>
        <taxon>Rhinotermitidae</taxon>
        <taxon>Coptotermes</taxon>
    </lineage>
</organism>
<dbReference type="EMBL" id="BLKM01000631">
    <property type="protein sequence ID" value="GFG36380.1"/>
    <property type="molecule type" value="Genomic_DNA"/>
</dbReference>
<dbReference type="GO" id="GO:0005615">
    <property type="term" value="C:extracellular space"/>
    <property type="evidence" value="ECO:0007669"/>
    <property type="project" value="TreeGrafter"/>
</dbReference>
<comment type="caution">
    <text evidence="1">The sequence shown here is derived from an EMBL/GenBank/DDBJ whole genome shotgun (WGS) entry which is preliminary data.</text>
</comment>
<dbReference type="SMART" id="SM00700">
    <property type="entry name" value="JHBP"/>
    <property type="match status" value="1"/>
</dbReference>
<dbReference type="InterPro" id="IPR010562">
    <property type="entry name" value="Haemolymph_juvenile_hormone-bd"/>
</dbReference>
<protein>
    <recommendedName>
        <fullName evidence="3">Hemolymph juvenile hormone binding protein</fullName>
    </recommendedName>
</protein>
<sequence>DRKYNIPPLSPLLIKELDVSEGTGLTLKMKDVKVFGLLGASVEKLNIDFDKQRIDGQLRFPVLSIVGECDAAGRILVLPITAHGNINITLVNTTLPADLDYSVRPIGSTKHAVVTDIRATARPTHVHIRFTKLRNDDTLLETSLNEFLNSNSQELFDLMAPSITKSLAKVLGGVFNGIAAVVPFDEVFPETLP</sequence>
<dbReference type="AlphaFoldDB" id="A0A6L2PXQ9"/>
<proteinExistence type="predicted"/>
<dbReference type="PANTHER" id="PTHR11008:SF32">
    <property type="entry name" value="CIRCADIAN CLOCK-CONTROLLED PROTEIN DAYWAKE-RELATED"/>
    <property type="match status" value="1"/>
</dbReference>
<dbReference type="Gene3D" id="3.15.10.30">
    <property type="entry name" value="Haemolymph juvenile hormone binding protein"/>
    <property type="match status" value="1"/>
</dbReference>
<keyword evidence="2" id="KW-1185">Reference proteome</keyword>
<dbReference type="Proteomes" id="UP000502823">
    <property type="component" value="Unassembled WGS sequence"/>
</dbReference>
<name>A0A6L2PXQ9_COPFO</name>
<dbReference type="FunCoup" id="A0A6L2PXQ9">
    <property type="interactions" value="7"/>
</dbReference>
<reference evidence="2" key="1">
    <citation type="submission" date="2020-01" db="EMBL/GenBank/DDBJ databases">
        <title>Draft genome sequence of the Termite Coptotermes fromosanus.</title>
        <authorList>
            <person name="Itakura S."/>
            <person name="Yosikawa Y."/>
            <person name="Umezawa K."/>
        </authorList>
    </citation>
    <scope>NUCLEOTIDE SEQUENCE [LARGE SCALE GENOMIC DNA]</scope>
</reference>
<evidence type="ECO:0008006" key="3">
    <source>
        <dbReference type="Google" id="ProtNLM"/>
    </source>
</evidence>
<evidence type="ECO:0000313" key="1">
    <source>
        <dbReference type="EMBL" id="GFG36380.1"/>
    </source>
</evidence>
<feature type="non-terminal residue" evidence="1">
    <location>
        <position position="1"/>
    </location>
</feature>
<evidence type="ECO:0000313" key="2">
    <source>
        <dbReference type="Proteomes" id="UP000502823"/>
    </source>
</evidence>
<dbReference type="OrthoDB" id="8194225at2759"/>
<accession>A0A6L2PXQ9</accession>
<gene>
    <name evidence="1" type="ORF">Cfor_06099</name>
</gene>
<dbReference type="InterPro" id="IPR038606">
    <property type="entry name" value="To_sf"/>
</dbReference>
<dbReference type="Pfam" id="PF06585">
    <property type="entry name" value="JHBP"/>
    <property type="match status" value="1"/>
</dbReference>